<dbReference type="HOGENOM" id="CLU_007948_0_2_6"/>
<gene>
    <name evidence="7" type="ORF">NT02SARS_0889</name>
</gene>
<feature type="transmembrane region" description="Helical" evidence="5">
    <location>
        <begin position="37"/>
        <end position="64"/>
    </location>
</feature>
<evidence type="ECO:0000313" key="7">
    <source>
        <dbReference type="EMBL" id="EJP72902.1"/>
    </source>
</evidence>
<dbReference type="GO" id="GO:0005886">
    <property type="term" value="C:plasma membrane"/>
    <property type="evidence" value="ECO:0007669"/>
    <property type="project" value="TreeGrafter"/>
</dbReference>
<evidence type="ECO:0000256" key="1">
    <source>
        <dbReference type="ARBA" id="ARBA00004141"/>
    </source>
</evidence>
<dbReference type="EMBL" id="JH611185">
    <property type="protein sequence ID" value="EJP72902.1"/>
    <property type="molecule type" value="Genomic_DNA"/>
</dbReference>
<proteinExistence type="predicted"/>
<feature type="transmembrane region" description="Helical" evidence="5">
    <location>
        <begin position="200"/>
        <end position="224"/>
    </location>
</feature>
<feature type="transmembrane region" description="Helical" evidence="5">
    <location>
        <begin position="236"/>
        <end position="256"/>
    </location>
</feature>
<dbReference type="PANTHER" id="PTHR10846:SF8">
    <property type="entry name" value="INNER MEMBRANE PROTEIN YRBG"/>
    <property type="match status" value="1"/>
</dbReference>
<dbReference type="Pfam" id="PF01699">
    <property type="entry name" value="Na_Ca_ex"/>
    <property type="match status" value="2"/>
</dbReference>
<evidence type="ECO:0000256" key="5">
    <source>
        <dbReference type="SAM" id="Phobius"/>
    </source>
</evidence>
<protein>
    <submittedName>
        <fullName evidence="7">K+-dependent Na+/Ca+ exchanger family protein</fullName>
    </submittedName>
</protein>
<dbReference type="NCBIfam" id="TIGR00367">
    <property type="entry name" value="calcium/sodium antiporter"/>
    <property type="match status" value="1"/>
</dbReference>
<dbReference type="GO" id="GO:0005262">
    <property type="term" value="F:calcium channel activity"/>
    <property type="evidence" value="ECO:0007669"/>
    <property type="project" value="TreeGrafter"/>
</dbReference>
<feature type="transmembrane region" description="Helical" evidence="5">
    <location>
        <begin position="262"/>
        <end position="283"/>
    </location>
</feature>
<feature type="transmembrane region" description="Helical" evidence="5">
    <location>
        <begin position="127"/>
        <end position="145"/>
    </location>
</feature>
<feature type="transmembrane region" description="Helical" evidence="5">
    <location>
        <begin position="70"/>
        <end position="95"/>
    </location>
</feature>
<feature type="transmembrane region" description="Helical" evidence="5">
    <location>
        <begin position="6"/>
        <end position="25"/>
    </location>
</feature>
<dbReference type="AlphaFoldDB" id="J4V2Y5"/>
<evidence type="ECO:0000259" key="6">
    <source>
        <dbReference type="Pfam" id="PF01699"/>
    </source>
</evidence>
<evidence type="ECO:0000256" key="3">
    <source>
        <dbReference type="ARBA" id="ARBA00022989"/>
    </source>
</evidence>
<feature type="transmembrane region" description="Helical" evidence="5">
    <location>
        <begin position="166"/>
        <end position="188"/>
    </location>
</feature>
<sequence>MDLFLHLFYFLISLVILIFSAEKFVSSSSSLAKGLGVSEMTIGLTIIALGTSAPEIFVGISSIINASESIAMGTVVGSNISNIALIFGVACLGAISKPAQANLNQAWPFLLSLLMLGISLLDLRISIVESIVMLIILINFIYFIFKFNSDDVIDEIAEKDDSYGKAVLFIFLGLLGLIVGSYYCVLNAEIVAKIIGVPDLIIGLTIMAIGTSLPELAATIAALIQRKGAMVVGNILGSNILNIVLVVPIIGFFSNIELDSAILSRDFLLLVILSLLFVITAILNQKKFFPIIATRVFGFVFISVYVLYVLRLSGLI</sequence>
<feature type="domain" description="Sodium/calcium exchanger membrane region" evidence="6">
    <location>
        <begin position="166"/>
        <end position="311"/>
    </location>
</feature>
<keyword evidence="2 5" id="KW-0812">Transmembrane</keyword>
<evidence type="ECO:0000256" key="4">
    <source>
        <dbReference type="ARBA" id="ARBA00023136"/>
    </source>
</evidence>
<dbReference type="InterPro" id="IPR004481">
    <property type="entry name" value="K/Na/Ca-exchanger"/>
</dbReference>
<evidence type="ECO:0000313" key="8">
    <source>
        <dbReference type="Proteomes" id="UP000010116"/>
    </source>
</evidence>
<comment type="subcellular location">
    <subcellularLocation>
        <location evidence="1">Membrane</location>
        <topology evidence="1">Multi-pass membrane protein</topology>
    </subcellularLocation>
</comment>
<dbReference type="Gene3D" id="1.20.1420.30">
    <property type="entry name" value="NCX, central ion-binding region"/>
    <property type="match status" value="1"/>
</dbReference>
<dbReference type="InterPro" id="IPR044880">
    <property type="entry name" value="NCX_ion-bd_dom_sf"/>
</dbReference>
<name>J4V2Y5_9GAMM</name>
<dbReference type="GO" id="GO:0006874">
    <property type="term" value="P:intracellular calcium ion homeostasis"/>
    <property type="evidence" value="ECO:0007669"/>
    <property type="project" value="TreeGrafter"/>
</dbReference>
<organism evidence="7 8">
    <name type="scientific">SAR86 cluster bacterium SAR86B</name>
    <dbReference type="NCBI Taxonomy" id="1123867"/>
    <lineage>
        <taxon>Bacteria</taxon>
        <taxon>Pseudomonadati</taxon>
        <taxon>Pseudomonadota</taxon>
        <taxon>Gammaproteobacteria</taxon>
        <taxon>SAR86 cluster</taxon>
    </lineage>
</organism>
<dbReference type="Proteomes" id="UP000010116">
    <property type="component" value="Unassembled WGS sequence"/>
</dbReference>
<reference evidence="7 8" key="1">
    <citation type="journal article" date="2012" name="ISME J.">
        <title>Genomic insights to SAR86, an abundant and uncultivated marine bacterial lineage.</title>
        <authorList>
            <person name="Dupont C.L."/>
            <person name="Rusch D.B."/>
            <person name="Yooseph S."/>
            <person name="Lombardo M.J."/>
            <person name="Richter R.A."/>
            <person name="Valas R."/>
            <person name="Novotny M."/>
            <person name="Yee-Greenbaum J."/>
            <person name="Selengut J.D."/>
            <person name="Haft D.H."/>
            <person name="Halpern A.L."/>
            <person name="Lasken R.S."/>
            <person name="Nealson K."/>
            <person name="Friedman R."/>
            <person name="Venter J.C."/>
        </authorList>
    </citation>
    <scope>NUCLEOTIDE SEQUENCE [LARGE SCALE GENOMIC DNA]</scope>
</reference>
<keyword evidence="3 5" id="KW-1133">Transmembrane helix</keyword>
<dbReference type="PANTHER" id="PTHR10846">
    <property type="entry name" value="SODIUM/POTASSIUM/CALCIUM EXCHANGER"/>
    <property type="match status" value="1"/>
</dbReference>
<dbReference type="Gene3D" id="6.10.280.80">
    <property type="entry name" value="NCX, peripheral helical region"/>
    <property type="match status" value="1"/>
</dbReference>
<feature type="transmembrane region" description="Helical" evidence="5">
    <location>
        <begin position="288"/>
        <end position="310"/>
    </location>
</feature>
<feature type="transmembrane region" description="Helical" evidence="5">
    <location>
        <begin position="102"/>
        <end position="121"/>
    </location>
</feature>
<evidence type="ECO:0000256" key="2">
    <source>
        <dbReference type="ARBA" id="ARBA00022692"/>
    </source>
</evidence>
<keyword evidence="4 5" id="KW-0472">Membrane</keyword>
<accession>J4V2Y5</accession>
<dbReference type="GO" id="GO:0008273">
    <property type="term" value="F:calcium, potassium:sodium antiporter activity"/>
    <property type="evidence" value="ECO:0007669"/>
    <property type="project" value="TreeGrafter"/>
</dbReference>
<feature type="domain" description="Sodium/calcium exchanger membrane region" evidence="6">
    <location>
        <begin position="6"/>
        <end position="145"/>
    </location>
</feature>
<dbReference type="InterPro" id="IPR004837">
    <property type="entry name" value="NaCa_Exmemb"/>
</dbReference>